<sequence>MKHPPPWDLWKGSRVHFLKNLCRYKFFTSRYKRSTRRGRKIRQRSERHRSARRRGVYDRSDPEVGQRKRHPLWAEAR</sequence>
<evidence type="ECO:0000313" key="3">
    <source>
        <dbReference type="Proteomes" id="UP000299102"/>
    </source>
</evidence>
<feature type="compositionally biased region" description="Basic and acidic residues" evidence="1">
    <location>
        <begin position="55"/>
        <end position="66"/>
    </location>
</feature>
<dbReference type="EMBL" id="BGZK01000331">
    <property type="protein sequence ID" value="GBP37318.1"/>
    <property type="molecule type" value="Genomic_DNA"/>
</dbReference>
<gene>
    <name evidence="2" type="ORF">EVAR_35752_1</name>
</gene>
<evidence type="ECO:0000313" key="2">
    <source>
        <dbReference type="EMBL" id="GBP37318.1"/>
    </source>
</evidence>
<organism evidence="2 3">
    <name type="scientific">Eumeta variegata</name>
    <name type="common">Bagworm moth</name>
    <name type="synonym">Eumeta japonica</name>
    <dbReference type="NCBI Taxonomy" id="151549"/>
    <lineage>
        <taxon>Eukaryota</taxon>
        <taxon>Metazoa</taxon>
        <taxon>Ecdysozoa</taxon>
        <taxon>Arthropoda</taxon>
        <taxon>Hexapoda</taxon>
        <taxon>Insecta</taxon>
        <taxon>Pterygota</taxon>
        <taxon>Neoptera</taxon>
        <taxon>Endopterygota</taxon>
        <taxon>Lepidoptera</taxon>
        <taxon>Glossata</taxon>
        <taxon>Ditrysia</taxon>
        <taxon>Tineoidea</taxon>
        <taxon>Psychidae</taxon>
        <taxon>Oiketicinae</taxon>
        <taxon>Eumeta</taxon>
    </lineage>
</organism>
<accession>A0A4C1VDW8</accession>
<keyword evidence="3" id="KW-1185">Reference proteome</keyword>
<evidence type="ECO:0000256" key="1">
    <source>
        <dbReference type="SAM" id="MobiDB-lite"/>
    </source>
</evidence>
<feature type="compositionally biased region" description="Basic residues" evidence="1">
    <location>
        <begin position="35"/>
        <end position="54"/>
    </location>
</feature>
<name>A0A4C1VDW8_EUMVA</name>
<proteinExistence type="predicted"/>
<feature type="region of interest" description="Disordered" evidence="1">
    <location>
        <begin position="35"/>
        <end position="77"/>
    </location>
</feature>
<dbReference type="AlphaFoldDB" id="A0A4C1VDW8"/>
<protein>
    <submittedName>
        <fullName evidence="2">Uncharacterized protein</fullName>
    </submittedName>
</protein>
<reference evidence="2 3" key="1">
    <citation type="journal article" date="2019" name="Commun. Biol.">
        <title>The bagworm genome reveals a unique fibroin gene that provides high tensile strength.</title>
        <authorList>
            <person name="Kono N."/>
            <person name="Nakamura H."/>
            <person name="Ohtoshi R."/>
            <person name="Tomita M."/>
            <person name="Numata K."/>
            <person name="Arakawa K."/>
        </authorList>
    </citation>
    <scope>NUCLEOTIDE SEQUENCE [LARGE SCALE GENOMIC DNA]</scope>
</reference>
<comment type="caution">
    <text evidence="2">The sequence shown here is derived from an EMBL/GenBank/DDBJ whole genome shotgun (WGS) entry which is preliminary data.</text>
</comment>
<dbReference type="Proteomes" id="UP000299102">
    <property type="component" value="Unassembled WGS sequence"/>
</dbReference>